<feature type="transmembrane region" description="Helical" evidence="7">
    <location>
        <begin position="439"/>
        <end position="457"/>
    </location>
</feature>
<evidence type="ECO:0000256" key="6">
    <source>
        <dbReference type="ARBA" id="ARBA00023136"/>
    </source>
</evidence>
<gene>
    <name evidence="9" type="ORF">KGQ19_28395</name>
</gene>
<comment type="subcellular location">
    <subcellularLocation>
        <location evidence="1">Cell membrane</location>
        <topology evidence="1">Multi-pass membrane protein</topology>
    </subcellularLocation>
</comment>
<feature type="transmembrane region" description="Helical" evidence="7">
    <location>
        <begin position="408"/>
        <end position="427"/>
    </location>
</feature>
<evidence type="ECO:0000313" key="9">
    <source>
        <dbReference type="EMBL" id="MBS2550799.1"/>
    </source>
</evidence>
<keyword evidence="3" id="KW-1003">Cell membrane</keyword>
<dbReference type="InterPro" id="IPR011701">
    <property type="entry name" value="MFS"/>
</dbReference>
<dbReference type="PRINTS" id="PR01036">
    <property type="entry name" value="TCRTETB"/>
</dbReference>
<dbReference type="PROSITE" id="PS50850">
    <property type="entry name" value="MFS"/>
    <property type="match status" value="1"/>
</dbReference>
<keyword evidence="6 7" id="KW-0472">Membrane</keyword>
<feature type="transmembrane region" description="Helical" evidence="7">
    <location>
        <begin position="172"/>
        <end position="192"/>
    </location>
</feature>
<proteinExistence type="predicted"/>
<name>A0ABS5KXU9_9ACTN</name>
<dbReference type="CDD" id="cd17321">
    <property type="entry name" value="MFS_MMR_MDR_like"/>
    <property type="match status" value="1"/>
</dbReference>
<keyword evidence="2" id="KW-0813">Transport</keyword>
<feature type="transmembrane region" description="Helical" evidence="7">
    <location>
        <begin position="109"/>
        <end position="130"/>
    </location>
</feature>
<dbReference type="InterPro" id="IPR036259">
    <property type="entry name" value="MFS_trans_sf"/>
</dbReference>
<dbReference type="EMBL" id="JAAFYZ010000115">
    <property type="protein sequence ID" value="MBS2550799.1"/>
    <property type="molecule type" value="Genomic_DNA"/>
</dbReference>
<dbReference type="NCBIfam" id="TIGR00711">
    <property type="entry name" value="efflux_EmrB"/>
    <property type="match status" value="1"/>
</dbReference>
<evidence type="ECO:0000256" key="5">
    <source>
        <dbReference type="ARBA" id="ARBA00022989"/>
    </source>
</evidence>
<feature type="transmembrane region" description="Helical" evidence="7">
    <location>
        <begin position="19"/>
        <end position="40"/>
    </location>
</feature>
<evidence type="ECO:0000256" key="1">
    <source>
        <dbReference type="ARBA" id="ARBA00004651"/>
    </source>
</evidence>
<dbReference type="RefSeq" id="WP_212014350.1">
    <property type="nucleotide sequence ID" value="NZ_JAAFYZ010000115.1"/>
</dbReference>
<organism evidence="9 10">
    <name type="scientific">Catenulispora pinistramenti</name>
    <dbReference type="NCBI Taxonomy" id="2705254"/>
    <lineage>
        <taxon>Bacteria</taxon>
        <taxon>Bacillati</taxon>
        <taxon>Actinomycetota</taxon>
        <taxon>Actinomycetes</taxon>
        <taxon>Catenulisporales</taxon>
        <taxon>Catenulisporaceae</taxon>
        <taxon>Catenulispora</taxon>
    </lineage>
</organism>
<dbReference type="PANTHER" id="PTHR42718">
    <property type="entry name" value="MAJOR FACILITATOR SUPERFAMILY MULTIDRUG TRANSPORTER MFSC"/>
    <property type="match status" value="1"/>
</dbReference>
<reference evidence="9 10" key="1">
    <citation type="submission" date="2020-02" db="EMBL/GenBank/DDBJ databases">
        <title>Acidophilic actinobacteria isolated from forest soil.</title>
        <authorList>
            <person name="Golinska P."/>
        </authorList>
    </citation>
    <scope>NUCLEOTIDE SEQUENCE [LARGE SCALE GENOMIC DNA]</scope>
    <source>
        <strain evidence="9 10">NL8</strain>
    </source>
</reference>
<evidence type="ECO:0000256" key="7">
    <source>
        <dbReference type="SAM" id="Phobius"/>
    </source>
</evidence>
<feature type="transmembrane region" description="Helical" evidence="7">
    <location>
        <begin position="142"/>
        <end position="166"/>
    </location>
</feature>
<dbReference type="Gene3D" id="1.20.1250.20">
    <property type="entry name" value="MFS general substrate transporter like domains"/>
    <property type="match status" value="1"/>
</dbReference>
<feature type="transmembrane region" description="Helical" evidence="7">
    <location>
        <begin position="204"/>
        <end position="222"/>
    </location>
</feature>
<feature type="transmembrane region" description="Helical" evidence="7">
    <location>
        <begin position="272"/>
        <end position="292"/>
    </location>
</feature>
<evidence type="ECO:0000256" key="3">
    <source>
        <dbReference type="ARBA" id="ARBA00022475"/>
    </source>
</evidence>
<feature type="transmembrane region" description="Helical" evidence="7">
    <location>
        <begin position="60"/>
        <end position="77"/>
    </location>
</feature>
<sequence>MSAPGVADAGGRQRIGATLVLASIGTFLTSLDIVVVSTALPTLQSHLHADLADLEWTINAYNLSFASLMLTASALGDRFGRRNLYVIGLLLFAAASIGCATADSAGQLIGWRAVQGAGAAIVLPLSLTLISEAFPLEKRGMAIGIWGGITGLGVALAPLVGGAILQGINWQWIFWINVPFALVAAVLSRFLLTESRGPRPRLDLVGLPLIGLGLLALVWAPVKAPEVGWGSAQVIGGLVVGAVLITAFLWWESRTEMPMMPLEYFKLRSFNSAGAVAFLFWFALIGTVFWIAQMLQQGMGYSPLASGTRMLVFTLPPMVFAPIGGLWSDRIGTRPVMSLGLLMMAGGYLWLGETITAGVSYTSLIAPFLVAGTGIALVFPTMANASIAAVPLRDSGVASGSNNTLREAGGLFGIAASSAVFTANGSFASHADFMHGVKYTILVAAAVGLVALVPSLLGQSRAQMQASAEQANRLPEAAPVPTAVAD</sequence>
<dbReference type="InterPro" id="IPR020846">
    <property type="entry name" value="MFS_dom"/>
</dbReference>
<feature type="domain" description="Major facilitator superfamily (MFS) profile" evidence="8">
    <location>
        <begin position="18"/>
        <end position="463"/>
    </location>
</feature>
<feature type="transmembrane region" description="Helical" evidence="7">
    <location>
        <begin position="365"/>
        <end position="387"/>
    </location>
</feature>
<evidence type="ECO:0000256" key="2">
    <source>
        <dbReference type="ARBA" id="ARBA00022448"/>
    </source>
</evidence>
<feature type="transmembrane region" description="Helical" evidence="7">
    <location>
        <begin position="84"/>
        <end position="103"/>
    </location>
</feature>
<dbReference type="Pfam" id="PF07690">
    <property type="entry name" value="MFS_1"/>
    <property type="match status" value="1"/>
</dbReference>
<evidence type="ECO:0000313" key="10">
    <source>
        <dbReference type="Proteomes" id="UP000730482"/>
    </source>
</evidence>
<comment type="caution">
    <text evidence="9">The sequence shown here is derived from an EMBL/GenBank/DDBJ whole genome shotgun (WGS) entry which is preliminary data.</text>
</comment>
<keyword evidence="10" id="KW-1185">Reference proteome</keyword>
<dbReference type="PANTHER" id="PTHR42718:SF42">
    <property type="entry name" value="EXPORT PROTEIN"/>
    <property type="match status" value="1"/>
</dbReference>
<evidence type="ECO:0000259" key="8">
    <source>
        <dbReference type="PROSITE" id="PS50850"/>
    </source>
</evidence>
<dbReference type="SUPFAM" id="SSF103473">
    <property type="entry name" value="MFS general substrate transporter"/>
    <property type="match status" value="1"/>
</dbReference>
<accession>A0ABS5KXU9</accession>
<feature type="transmembrane region" description="Helical" evidence="7">
    <location>
        <begin position="339"/>
        <end position="359"/>
    </location>
</feature>
<evidence type="ECO:0000256" key="4">
    <source>
        <dbReference type="ARBA" id="ARBA00022692"/>
    </source>
</evidence>
<keyword evidence="5 7" id="KW-1133">Transmembrane helix</keyword>
<dbReference type="InterPro" id="IPR004638">
    <property type="entry name" value="EmrB-like"/>
</dbReference>
<keyword evidence="4 7" id="KW-0812">Transmembrane</keyword>
<dbReference type="Proteomes" id="UP000730482">
    <property type="component" value="Unassembled WGS sequence"/>
</dbReference>
<dbReference type="Gene3D" id="1.20.1720.10">
    <property type="entry name" value="Multidrug resistance protein D"/>
    <property type="match status" value="1"/>
</dbReference>
<protein>
    <submittedName>
        <fullName evidence="9">MFS transporter</fullName>
    </submittedName>
</protein>
<feature type="transmembrane region" description="Helical" evidence="7">
    <location>
        <begin position="228"/>
        <end position="251"/>
    </location>
</feature>
<feature type="transmembrane region" description="Helical" evidence="7">
    <location>
        <begin position="304"/>
        <end position="327"/>
    </location>
</feature>